<dbReference type="HOGENOM" id="CLU_1547341_0_0_1"/>
<gene>
    <name evidence="1" type="ORF">A1O1_07299</name>
</gene>
<dbReference type="EMBL" id="AMWN01000006">
    <property type="protein sequence ID" value="EXJ83675.1"/>
    <property type="molecule type" value="Genomic_DNA"/>
</dbReference>
<evidence type="ECO:0000313" key="1">
    <source>
        <dbReference type="EMBL" id="EXJ83675.1"/>
    </source>
</evidence>
<evidence type="ECO:0000313" key="2">
    <source>
        <dbReference type="Proteomes" id="UP000019484"/>
    </source>
</evidence>
<sequence length="173" mass="19473">MTQEDPGVMRIINEAGVVKPSLYRLVDGFQVKLFDIFLSLRATPSPLPLGEKTTARDRADRIATWQTKAAQAFEQVLDLRLMMEQSVCPYSFRWAELEDKFDKSWMASAHEDYQPPDQGTPVLVSLRPAIYNCSRRKRAEPSLIIPALVMLEGFGASDRCKVDSGAIRAIPRS</sequence>
<dbReference type="OrthoDB" id="4165735at2759"/>
<dbReference type="AlphaFoldDB" id="W9Y203"/>
<dbReference type="RefSeq" id="XP_007726361.1">
    <property type="nucleotide sequence ID" value="XM_007728171.1"/>
</dbReference>
<organism evidence="1 2">
    <name type="scientific">Capronia coronata CBS 617.96</name>
    <dbReference type="NCBI Taxonomy" id="1182541"/>
    <lineage>
        <taxon>Eukaryota</taxon>
        <taxon>Fungi</taxon>
        <taxon>Dikarya</taxon>
        <taxon>Ascomycota</taxon>
        <taxon>Pezizomycotina</taxon>
        <taxon>Eurotiomycetes</taxon>
        <taxon>Chaetothyriomycetidae</taxon>
        <taxon>Chaetothyriales</taxon>
        <taxon>Herpotrichiellaceae</taxon>
        <taxon>Capronia</taxon>
    </lineage>
</organism>
<dbReference type="GeneID" id="19162160"/>
<dbReference type="Proteomes" id="UP000019484">
    <property type="component" value="Unassembled WGS sequence"/>
</dbReference>
<protein>
    <submittedName>
        <fullName evidence="1">Uncharacterized protein</fullName>
    </submittedName>
</protein>
<keyword evidence="2" id="KW-1185">Reference proteome</keyword>
<reference evidence="1 2" key="1">
    <citation type="submission" date="2013-03" db="EMBL/GenBank/DDBJ databases">
        <title>The Genome Sequence of Capronia coronata CBS 617.96.</title>
        <authorList>
            <consortium name="The Broad Institute Genomics Platform"/>
            <person name="Cuomo C."/>
            <person name="de Hoog S."/>
            <person name="Gorbushina A."/>
            <person name="Walker B."/>
            <person name="Young S.K."/>
            <person name="Zeng Q."/>
            <person name="Gargeya S."/>
            <person name="Fitzgerald M."/>
            <person name="Haas B."/>
            <person name="Abouelleil A."/>
            <person name="Allen A.W."/>
            <person name="Alvarado L."/>
            <person name="Arachchi H.M."/>
            <person name="Berlin A.M."/>
            <person name="Chapman S.B."/>
            <person name="Gainer-Dewar J."/>
            <person name="Goldberg J."/>
            <person name="Griggs A."/>
            <person name="Gujja S."/>
            <person name="Hansen M."/>
            <person name="Howarth C."/>
            <person name="Imamovic A."/>
            <person name="Ireland A."/>
            <person name="Larimer J."/>
            <person name="McCowan C."/>
            <person name="Murphy C."/>
            <person name="Pearson M."/>
            <person name="Poon T.W."/>
            <person name="Priest M."/>
            <person name="Roberts A."/>
            <person name="Saif S."/>
            <person name="Shea T."/>
            <person name="Sisk P."/>
            <person name="Sykes S."/>
            <person name="Wortman J."/>
            <person name="Nusbaum C."/>
            <person name="Birren B."/>
        </authorList>
    </citation>
    <scope>NUCLEOTIDE SEQUENCE [LARGE SCALE GENOMIC DNA]</scope>
    <source>
        <strain evidence="1 2">CBS 617.96</strain>
    </source>
</reference>
<proteinExistence type="predicted"/>
<accession>W9Y203</accession>
<name>W9Y203_9EURO</name>
<comment type="caution">
    <text evidence="1">The sequence shown here is derived from an EMBL/GenBank/DDBJ whole genome shotgun (WGS) entry which is preliminary data.</text>
</comment>